<feature type="chain" id="PRO_5011774791" evidence="1">
    <location>
        <begin position="25"/>
        <end position="76"/>
    </location>
</feature>
<organism evidence="2 3">
    <name type="scientific">Rhizobium mongolense subsp. loessense</name>
    <dbReference type="NCBI Taxonomy" id="158890"/>
    <lineage>
        <taxon>Bacteria</taxon>
        <taxon>Pseudomonadati</taxon>
        <taxon>Pseudomonadota</taxon>
        <taxon>Alphaproteobacteria</taxon>
        <taxon>Hyphomicrobiales</taxon>
        <taxon>Rhizobiaceae</taxon>
        <taxon>Rhizobium/Agrobacterium group</taxon>
        <taxon>Rhizobium</taxon>
    </lineage>
</organism>
<evidence type="ECO:0000313" key="2">
    <source>
        <dbReference type="EMBL" id="SCW77571.1"/>
    </source>
</evidence>
<name>A0A1G4T8F5_9HYPH</name>
<accession>A0A1G4T8F5</accession>
<dbReference type="EMBL" id="FMTM01000008">
    <property type="protein sequence ID" value="SCW77571.1"/>
    <property type="molecule type" value="Genomic_DNA"/>
</dbReference>
<dbReference type="InterPro" id="IPR046565">
    <property type="entry name" value="DUF6719"/>
</dbReference>
<reference evidence="2 3" key="1">
    <citation type="submission" date="2016-10" db="EMBL/GenBank/DDBJ databases">
        <authorList>
            <person name="de Groot N.N."/>
        </authorList>
    </citation>
    <scope>NUCLEOTIDE SEQUENCE [LARGE SCALE GENOMIC DNA]</scope>
    <source>
        <strain evidence="2 3">CGMCC 1.3401</strain>
    </source>
</reference>
<feature type="signal peptide" evidence="1">
    <location>
        <begin position="1"/>
        <end position="24"/>
    </location>
</feature>
<proteinExistence type="predicted"/>
<gene>
    <name evidence="2" type="ORF">SAMN02927900_04835</name>
</gene>
<dbReference type="Pfam" id="PF20477">
    <property type="entry name" value="DUF6719"/>
    <property type="match status" value="1"/>
</dbReference>
<sequence>MKRTMNILCASAVLFSAGFAPAEAAMKVVKQKPTVSSLAPGEAVLYDDKRCPAGMIARYTRAKNRDEIRRGQCVHQ</sequence>
<protein>
    <submittedName>
        <fullName evidence="2">Uncharacterized protein</fullName>
    </submittedName>
</protein>
<keyword evidence="1" id="KW-0732">Signal</keyword>
<dbReference type="AlphaFoldDB" id="A0A1G4T8F5"/>
<evidence type="ECO:0000313" key="3">
    <source>
        <dbReference type="Proteomes" id="UP000199542"/>
    </source>
</evidence>
<dbReference type="Proteomes" id="UP000199542">
    <property type="component" value="Unassembled WGS sequence"/>
</dbReference>
<evidence type="ECO:0000256" key="1">
    <source>
        <dbReference type="SAM" id="SignalP"/>
    </source>
</evidence>